<keyword evidence="3" id="KW-0488">Methylation</keyword>
<dbReference type="RefSeq" id="XP_033780940.1">
    <property type="nucleotide sequence ID" value="XM_033925049.1"/>
</dbReference>
<dbReference type="GO" id="GO:2000134">
    <property type="term" value="P:negative regulation of G1/S transition of mitotic cell cycle"/>
    <property type="evidence" value="ECO:0007669"/>
    <property type="project" value="TreeGrafter"/>
</dbReference>
<dbReference type="InterPro" id="IPR021939">
    <property type="entry name" value="KN_motif"/>
</dbReference>
<feature type="region of interest" description="Disordered" evidence="15">
    <location>
        <begin position="618"/>
        <end position="714"/>
    </location>
</feature>
<dbReference type="RefSeq" id="XP_033780937.1">
    <property type="nucleotide sequence ID" value="XM_033925046.1"/>
</dbReference>
<evidence type="ECO:0000256" key="15">
    <source>
        <dbReference type="SAM" id="MobiDB-lite"/>
    </source>
</evidence>
<evidence type="ECO:0000256" key="13">
    <source>
        <dbReference type="ARBA" id="ARBA00040277"/>
    </source>
</evidence>
<evidence type="ECO:0000313" key="17">
    <source>
        <dbReference type="RefSeq" id="XP_033780934.1"/>
    </source>
</evidence>
<feature type="repeat" description="ANK" evidence="14">
    <location>
        <begin position="841"/>
        <end position="865"/>
    </location>
</feature>
<dbReference type="Pfam" id="PF12075">
    <property type="entry name" value="KN_motif"/>
    <property type="match status" value="1"/>
</dbReference>
<evidence type="ECO:0000313" key="20">
    <source>
        <dbReference type="RefSeq" id="XP_033780937.1"/>
    </source>
</evidence>
<dbReference type="FunFam" id="1.25.40.20:FF:000017">
    <property type="entry name" value="KN motif and ankyrin repeat domain-containing protein 1"/>
    <property type="match status" value="1"/>
</dbReference>
<feature type="repeat" description="ANK" evidence="14">
    <location>
        <begin position="946"/>
        <end position="967"/>
    </location>
</feature>
<keyword evidence="4" id="KW-0963">Cytoplasm</keyword>
<dbReference type="GO" id="GO:0006915">
    <property type="term" value="P:apoptotic process"/>
    <property type="evidence" value="ECO:0007669"/>
    <property type="project" value="UniProtKB-KW"/>
</dbReference>
<dbReference type="PANTHER" id="PTHR24168:SF0">
    <property type="entry name" value="KN MOTIF AND ANKYRIN REPEAT DOMAIN-CONTAINING PROTEIN 2"/>
    <property type="match status" value="1"/>
</dbReference>
<keyword evidence="12" id="KW-0804">Transcription</keyword>
<feature type="compositionally biased region" description="Basic and acidic residues" evidence="15">
    <location>
        <begin position="141"/>
        <end position="151"/>
    </location>
</feature>
<feature type="region of interest" description="Disordered" evidence="15">
    <location>
        <begin position="183"/>
        <end position="206"/>
    </location>
</feature>
<dbReference type="CTD" id="25959"/>
<evidence type="ECO:0000313" key="21">
    <source>
        <dbReference type="RefSeq" id="XP_033780938.1"/>
    </source>
</evidence>
<protein>
    <recommendedName>
        <fullName evidence="13">KN motif and ankyrin repeat domain-containing protein 2</fullName>
    </recommendedName>
</protein>
<dbReference type="RefSeq" id="XP_033780936.1">
    <property type="nucleotide sequence ID" value="XM_033925045.1"/>
</dbReference>
<evidence type="ECO:0000313" key="16">
    <source>
        <dbReference type="Proteomes" id="UP000515159"/>
    </source>
</evidence>
<evidence type="ECO:0000256" key="7">
    <source>
        <dbReference type="ARBA" id="ARBA00022737"/>
    </source>
</evidence>
<feature type="compositionally biased region" description="Low complexity" evidence="15">
    <location>
        <begin position="643"/>
        <end position="656"/>
    </location>
</feature>
<evidence type="ECO:0000313" key="19">
    <source>
        <dbReference type="RefSeq" id="XP_033780936.1"/>
    </source>
</evidence>
<feature type="compositionally biased region" description="Low complexity" evidence="15">
    <location>
        <begin position="702"/>
        <end position="714"/>
    </location>
</feature>
<evidence type="ECO:0000256" key="3">
    <source>
        <dbReference type="ARBA" id="ARBA00022481"/>
    </source>
</evidence>
<evidence type="ECO:0000256" key="14">
    <source>
        <dbReference type="PROSITE-ProRule" id="PRU00023"/>
    </source>
</evidence>
<dbReference type="PROSITE" id="PS50088">
    <property type="entry name" value="ANK_REPEAT"/>
    <property type="match status" value="3"/>
</dbReference>
<dbReference type="Pfam" id="PF12796">
    <property type="entry name" value="Ank_2"/>
    <property type="match status" value="2"/>
</dbReference>
<sequence>MAQVLHMESAAFPGKSNPTSPSAFGGKEQYSVETPYGYRLDLDFLKYVDDIEKGHTIKRIPVHRRPRYSSLPKGYGYTGSWWTSTESLCSNASMDSRHSSFSYCGRGFYPAYGLENRAPLMTGFNARVEKTLLDAKKKLEEDHVDSGDSSKSKFTNLGSLPGSRSGSTSSLVGAGLNQSFSKLSSLSGSQPGAPGQFTPLSSGLSTPVSPTPLHLQHVREQMAVALKKLRQLEEQVKMIPVLQVKISVLQEEKRQLSVQLKSQKFLGHLGKSKSRGELYIDIPEEDQDRGGNEVLSPTTIRPESNQEGSRVQSSQQVQRKEAKSVGVGTEESTMVGKSDVQKVDMASGSPPEMSSIGILVKEQDLGISSLRTQAEMDKQQQVIQTLSAKIAVLEKQLRKALSELQVAQQRLEQQVMDSRKDSKPSTVDASSMTNGEEHEMWTSQSRQSKEVADVGLQTTSWYGTSEDGTGGVREHSMGSVWKHQEVPIKVDTVRVVQISKEPEIAASTATGMDHKPQRAQNLENKEPYANLKALTTRDPSEVEIAARCPRAEPFVVYRTDEVMQTSFPLHVSPTTSLFHHTVKKISITRHGDGGGGSSEGGLNTQQASCQTAIKGFVKKKEDGGDSPATRKNLQFLGVNGGYESTSSENSSTLENVSDNDSTESEYHEASEGLLLAPTEPGERKPQHTRTELCKEEARPFPSESAAQGISSSSVSPTVTAYSPMCTLSPPSFLPAEAAAASSFISLAVESSHGKEEHEGKKRAEISKDLLSACVSLQKYLENRDSLTDTEMKAAYSSVVQGWLQVLRHKEADPEVVRHHLAIFGAMSPQLLELIVNMADGNGNTALHYTVSQSSFPIVRLLLDTGFCDVDRQNKAGYTPIMLTALAALHSESDLETVLQLLKLGNVNAKASQAGQTALMLAVSHGRSDVVKALLSCAVDVNLQDDDGSTALMCACEHGHVAIVELLLAAPTCDIALMDNDGSTALSVALEAGKSDIAALLYTRMNFTKSPSPGASKQLKVEVCPLKQ</sequence>
<evidence type="ECO:0000256" key="10">
    <source>
        <dbReference type="ARBA" id="ARBA00023054"/>
    </source>
</evidence>
<feature type="region of interest" description="Disordered" evidence="15">
    <location>
        <begin position="415"/>
        <end position="449"/>
    </location>
</feature>
<feature type="compositionally biased region" description="Polar residues" evidence="15">
    <location>
        <begin position="424"/>
        <end position="434"/>
    </location>
</feature>
<dbReference type="GO" id="GO:0008285">
    <property type="term" value="P:negative regulation of cell population proliferation"/>
    <property type="evidence" value="ECO:0007669"/>
    <property type="project" value="TreeGrafter"/>
</dbReference>
<dbReference type="Proteomes" id="UP000515159">
    <property type="component" value="Chromosome 16"/>
</dbReference>
<dbReference type="PROSITE" id="PS50297">
    <property type="entry name" value="ANK_REP_REGION"/>
    <property type="match status" value="3"/>
</dbReference>
<dbReference type="InterPro" id="IPR047184">
    <property type="entry name" value="KANK1-4"/>
</dbReference>
<dbReference type="OrthoDB" id="5406014at2759"/>
<comment type="subcellular location">
    <subcellularLocation>
        <location evidence="2">Cytoplasm</location>
    </subcellularLocation>
    <subcellularLocation>
        <location evidence="1">Mitochondrion</location>
    </subcellularLocation>
</comment>
<feature type="compositionally biased region" description="Polar residues" evidence="15">
    <location>
        <begin position="295"/>
        <end position="308"/>
    </location>
</feature>
<evidence type="ECO:0000256" key="5">
    <source>
        <dbReference type="ARBA" id="ARBA00022553"/>
    </source>
</evidence>
<evidence type="ECO:0000256" key="1">
    <source>
        <dbReference type="ARBA" id="ARBA00004173"/>
    </source>
</evidence>
<dbReference type="GO" id="GO:0033147">
    <property type="term" value="P:negative regulation of intracellular estrogen receptor signaling pathway"/>
    <property type="evidence" value="ECO:0007669"/>
    <property type="project" value="TreeGrafter"/>
</dbReference>
<keyword evidence="8" id="KW-0805">Transcription regulation</keyword>
<dbReference type="KEGG" id="gsh:117350630"/>
<feature type="region of interest" description="Disordered" evidence="15">
    <location>
        <begin position="141"/>
        <end position="171"/>
    </location>
</feature>
<evidence type="ECO:0000256" key="12">
    <source>
        <dbReference type="ARBA" id="ARBA00023163"/>
    </source>
</evidence>
<dbReference type="RefSeq" id="XP_033780938.1">
    <property type="nucleotide sequence ID" value="XM_033925047.1"/>
</dbReference>
<feature type="repeat" description="ANK" evidence="14">
    <location>
        <begin position="913"/>
        <end position="945"/>
    </location>
</feature>
<accession>A0A6P8PHU3</accession>
<dbReference type="RefSeq" id="XP_033780935.1">
    <property type="nucleotide sequence ID" value="XM_033925044.1"/>
</dbReference>
<dbReference type="GO" id="GO:0005739">
    <property type="term" value="C:mitochondrion"/>
    <property type="evidence" value="ECO:0007669"/>
    <property type="project" value="UniProtKB-SubCell"/>
</dbReference>
<dbReference type="Gene3D" id="1.25.40.20">
    <property type="entry name" value="Ankyrin repeat-containing domain"/>
    <property type="match status" value="1"/>
</dbReference>
<keyword evidence="10" id="KW-0175">Coiled coil</keyword>
<evidence type="ECO:0000313" key="22">
    <source>
        <dbReference type="RefSeq" id="XP_033780940.1"/>
    </source>
</evidence>
<keyword evidence="16" id="KW-1185">Reference proteome</keyword>
<dbReference type="GO" id="GO:0070563">
    <property type="term" value="P:negative regulation of vitamin D receptor signaling pathway"/>
    <property type="evidence" value="ECO:0007669"/>
    <property type="project" value="TreeGrafter"/>
</dbReference>
<dbReference type="AlphaFoldDB" id="A0A6P8PHU3"/>
<dbReference type="SUPFAM" id="SSF48403">
    <property type="entry name" value="Ankyrin repeat"/>
    <property type="match status" value="1"/>
</dbReference>
<feature type="compositionally biased region" description="Basic and acidic residues" evidence="15">
    <location>
        <begin position="680"/>
        <end position="698"/>
    </location>
</feature>
<dbReference type="RefSeq" id="XP_033780934.1">
    <property type="nucleotide sequence ID" value="XM_033925043.1"/>
</dbReference>
<keyword evidence="9 14" id="KW-0040">ANK repeat</keyword>
<name>A0A6P8PHU3_GEOSA</name>
<keyword evidence="11" id="KW-0496">Mitochondrion</keyword>
<dbReference type="GO" id="GO:0030837">
    <property type="term" value="P:negative regulation of actin filament polymerization"/>
    <property type="evidence" value="ECO:0007669"/>
    <property type="project" value="InterPro"/>
</dbReference>
<evidence type="ECO:0000256" key="4">
    <source>
        <dbReference type="ARBA" id="ARBA00022490"/>
    </source>
</evidence>
<proteinExistence type="predicted"/>
<evidence type="ECO:0000256" key="11">
    <source>
        <dbReference type="ARBA" id="ARBA00023128"/>
    </source>
</evidence>
<keyword evidence="5" id="KW-0597">Phosphoprotein</keyword>
<keyword evidence="6" id="KW-0053">Apoptosis</keyword>
<dbReference type="GeneID" id="117350630"/>
<feature type="region of interest" description="Disordered" evidence="15">
    <location>
        <begin position="282"/>
        <end position="336"/>
    </location>
</feature>
<evidence type="ECO:0000256" key="2">
    <source>
        <dbReference type="ARBA" id="ARBA00004496"/>
    </source>
</evidence>
<gene>
    <name evidence="17 18 19 20 21 22" type="primary">KANK2</name>
</gene>
<evidence type="ECO:0000256" key="9">
    <source>
        <dbReference type="ARBA" id="ARBA00023043"/>
    </source>
</evidence>
<reference evidence="17 18" key="1">
    <citation type="submission" date="2025-04" db="UniProtKB">
        <authorList>
            <consortium name="RefSeq"/>
        </authorList>
    </citation>
    <scope>IDENTIFICATION</scope>
</reference>
<dbReference type="GO" id="GO:0000122">
    <property type="term" value="P:negative regulation of transcription by RNA polymerase II"/>
    <property type="evidence" value="ECO:0007669"/>
    <property type="project" value="TreeGrafter"/>
</dbReference>
<dbReference type="InterPro" id="IPR002110">
    <property type="entry name" value="Ankyrin_rpt"/>
</dbReference>
<evidence type="ECO:0000256" key="8">
    <source>
        <dbReference type="ARBA" id="ARBA00023015"/>
    </source>
</evidence>
<feature type="compositionally biased region" description="Low complexity" evidence="15">
    <location>
        <begin position="157"/>
        <end position="171"/>
    </location>
</feature>
<keyword evidence="7" id="KW-0677">Repeat</keyword>
<evidence type="ECO:0000256" key="6">
    <source>
        <dbReference type="ARBA" id="ARBA00022703"/>
    </source>
</evidence>
<dbReference type="InterPro" id="IPR036770">
    <property type="entry name" value="Ankyrin_rpt-contain_sf"/>
</dbReference>
<evidence type="ECO:0000313" key="18">
    <source>
        <dbReference type="RefSeq" id="XP_033780935.1"/>
    </source>
</evidence>
<organism evidence="16 22">
    <name type="scientific">Geotrypetes seraphini</name>
    <name type="common">Gaboon caecilian</name>
    <name type="synonym">Caecilia seraphini</name>
    <dbReference type="NCBI Taxonomy" id="260995"/>
    <lineage>
        <taxon>Eukaryota</taxon>
        <taxon>Metazoa</taxon>
        <taxon>Chordata</taxon>
        <taxon>Craniata</taxon>
        <taxon>Vertebrata</taxon>
        <taxon>Euteleostomi</taxon>
        <taxon>Amphibia</taxon>
        <taxon>Gymnophiona</taxon>
        <taxon>Geotrypetes</taxon>
    </lineage>
</organism>
<dbReference type="SMART" id="SM00248">
    <property type="entry name" value="ANK"/>
    <property type="match status" value="5"/>
</dbReference>
<dbReference type="PANTHER" id="PTHR24168">
    <property type="entry name" value="KN MOTIF AND ANKYRIN REPEAT DOMAIN-CONTAINING"/>
    <property type="match status" value="1"/>
</dbReference>